<accession>K9FC09</accession>
<proteinExistence type="predicted"/>
<dbReference type="EMBL" id="AKCT01000272">
    <property type="protein sequence ID" value="EKV06759.1"/>
    <property type="molecule type" value="Genomic_DNA"/>
</dbReference>
<sequence length="60" mass="6992">MRVKDLPVLIIHEWQLNGRAEELDFEPIFSPLIANEELMLNKTAEDRILLGMFSSKRLPI</sequence>
<evidence type="ECO:0000313" key="2">
    <source>
        <dbReference type="Proteomes" id="UP000009882"/>
    </source>
</evidence>
<dbReference type="HOGENOM" id="CLU_2942489_0_0_1"/>
<protein>
    <submittedName>
        <fullName evidence="1">Uncharacterized protein</fullName>
    </submittedName>
</protein>
<keyword evidence="2" id="KW-1185">Reference proteome</keyword>
<dbReference type="Proteomes" id="UP000009882">
    <property type="component" value="Unassembled WGS sequence"/>
</dbReference>
<name>K9FC09_PEND2</name>
<gene>
    <name evidence="1" type="ORF">PDIG_76420</name>
</gene>
<dbReference type="OrthoDB" id="6431331at2759"/>
<dbReference type="AlphaFoldDB" id="K9FC09"/>
<reference evidence="2" key="1">
    <citation type="journal article" date="2012" name="BMC Genomics">
        <title>Genome sequence of the necrotrophic fungus Penicillium digitatum, the main postharvest pathogen of citrus.</title>
        <authorList>
            <person name="Marcet-Houben M."/>
            <person name="Ballester A.-R."/>
            <person name="de la Fuente B."/>
            <person name="Harries E."/>
            <person name="Marcos J.F."/>
            <person name="Gonzalez-Candelas L."/>
            <person name="Gabaldon T."/>
        </authorList>
    </citation>
    <scope>NUCLEOTIDE SEQUENCE [LARGE SCALE GENOMIC DNA]</scope>
    <source>
        <strain evidence="2">PHI26 / CECT 20796</strain>
    </source>
</reference>
<dbReference type="InParanoid" id="K9FC09"/>
<evidence type="ECO:0000313" key="1">
    <source>
        <dbReference type="EMBL" id="EKV06759.1"/>
    </source>
</evidence>
<comment type="caution">
    <text evidence="1">The sequence shown here is derived from an EMBL/GenBank/DDBJ whole genome shotgun (WGS) entry which is preliminary data.</text>
</comment>
<organism evidence="1 2">
    <name type="scientific">Penicillium digitatum (strain PHI26 / CECT 20796)</name>
    <name type="common">Green mold</name>
    <dbReference type="NCBI Taxonomy" id="1170229"/>
    <lineage>
        <taxon>Eukaryota</taxon>
        <taxon>Fungi</taxon>
        <taxon>Dikarya</taxon>
        <taxon>Ascomycota</taxon>
        <taxon>Pezizomycotina</taxon>
        <taxon>Eurotiomycetes</taxon>
        <taxon>Eurotiomycetidae</taxon>
        <taxon>Eurotiales</taxon>
        <taxon>Aspergillaceae</taxon>
        <taxon>Penicillium</taxon>
    </lineage>
</organism>